<feature type="domain" description="THAP-type" evidence="7">
    <location>
        <begin position="1"/>
        <end position="89"/>
    </location>
</feature>
<evidence type="ECO:0000256" key="3">
    <source>
        <dbReference type="ARBA" id="ARBA00022833"/>
    </source>
</evidence>
<dbReference type="Proteomes" id="UP000694844">
    <property type="component" value="Chromosome 2"/>
</dbReference>
<evidence type="ECO:0000256" key="6">
    <source>
        <dbReference type="SAM" id="MobiDB-lite"/>
    </source>
</evidence>
<keyword evidence="8" id="KW-1185">Reference proteome</keyword>
<evidence type="ECO:0000256" key="5">
    <source>
        <dbReference type="PROSITE-ProRule" id="PRU00309"/>
    </source>
</evidence>
<feature type="region of interest" description="Disordered" evidence="6">
    <location>
        <begin position="240"/>
        <end position="282"/>
    </location>
</feature>
<feature type="region of interest" description="Disordered" evidence="6">
    <location>
        <begin position="127"/>
        <end position="205"/>
    </location>
</feature>
<dbReference type="Gene3D" id="6.20.210.20">
    <property type="entry name" value="THAP domain"/>
    <property type="match status" value="1"/>
</dbReference>
<name>A0A8B8A7W9_CRAVI</name>
<evidence type="ECO:0000313" key="9">
    <source>
        <dbReference type="RefSeq" id="XP_022287562.1"/>
    </source>
</evidence>
<evidence type="ECO:0000256" key="1">
    <source>
        <dbReference type="ARBA" id="ARBA00022723"/>
    </source>
</evidence>
<evidence type="ECO:0000313" key="8">
    <source>
        <dbReference type="Proteomes" id="UP000694844"/>
    </source>
</evidence>
<dbReference type="GO" id="GO:0008270">
    <property type="term" value="F:zinc ion binding"/>
    <property type="evidence" value="ECO:0007669"/>
    <property type="project" value="UniProtKB-KW"/>
</dbReference>
<gene>
    <name evidence="9" type="primary">LOC111100193</name>
    <name evidence="10" type="synonym">LOC111118876</name>
</gene>
<evidence type="ECO:0000256" key="4">
    <source>
        <dbReference type="ARBA" id="ARBA00023125"/>
    </source>
</evidence>
<dbReference type="PANTHER" id="PTHR31751">
    <property type="entry name" value="SI:CH211-108C17.2-RELATED-RELATED"/>
    <property type="match status" value="1"/>
</dbReference>
<dbReference type="InterPro" id="IPR006612">
    <property type="entry name" value="THAP_Znf"/>
</dbReference>
<dbReference type="KEGG" id="cvn:111118876"/>
<dbReference type="Pfam" id="PF05485">
    <property type="entry name" value="THAP"/>
    <property type="match status" value="1"/>
</dbReference>
<dbReference type="InterPro" id="IPR038441">
    <property type="entry name" value="THAP_Znf_sf"/>
</dbReference>
<organism evidence="8 9">
    <name type="scientific">Crassostrea virginica</name>
    <name type="common">Eastern oyster</name>
    <dbReference type="NCBI Taxonomy" id="6565"/>
    <lineage>
        <taxon>Eukaryota</taxon>
        <taxon>Metazoa</taxon>
        <taxon>Spiralia</taxon>
        <taxon>Lophotrochozoa</taxon>
        <taxon>Mollusca</taxon>
        <taxon>Bivalvia</taxon>
        <taxon>Autobranchia</taxon>
        <taxon>Pteriomorphia</taxon>
        <taxon>Ostreida</taxon>
        <taxon>Ostreoidea</taxon>
        <taxon>Ostreidae</taxon>
        <taxon>Crassostrea</taxon>
    </lineage>
</organism>
<dbReference type="GeneID" id="111100193"/>
<dbReference type="RefSeq" id="XP_022314272.1">
    <property type="nucleotide sequence ID" value="XM_022458564.1"/>
</dbReference>
<reference evidence="9 10" key="1">
    <citation type="submission" date="2025-04" db="UniProtKB">
        <authorList>
            <consortium name="RefSeq"/>
        </authorList>
    </citation>
    <scope>IDENTIFICATION</scope>
    <source>
        <tissue evidence="9 10">Whole sample</tissue>
    </source>
</reference>
<dbReference type="KEGG" id="cvn:111100193"/>
<dbReference type="GO" id="GO:0003677">
    <property type="term" value="F:DNA binding"/>
    <property type="evidence" value="ECO:0007669"/>
    <property type="project" value="UniProtKB-UniRule"/>
</dbReference>
<dbReference type="SMART" id="SM00980">
    <property type="entry name" value="THAP"/>
    <property type="match status" value="1"/>
</dbReference>
<dbReference type="SMART" id="SM00692">
    <property type="entry name" value="DM3"/>
    <property type="match status" value="1"/>
</dbReference>
<dbReference type="PANTHER" id="PTHR31751:SF42">
    <property type="entry name" value="PROTEIN CBG10204"/>
    <property type="match status" value="1"/>
</dbReference>
<evidence type="ECO:0000259" key="7">
    <source>
        <dbReference type="PROSITE" id="PS50950"/>
    </source>
</evidence>
<keyword evidence="3" id="KW-0862">Zinc</keyword>
<evidence type="ECO:0000256" key="2">
    <source>
        <dbReference type="ARBA" id="ARBA00022771"/>
    </source>
</evidence>
<proteinExistence type="predicted"/>
<dbReference type="RefSeq" id="XP_022287562.1">
    <property type="nucleotide sequence ID" value="XM_022431854.1"/>
</dbReference>
<dbReference type="OrthoDB" id="6141328at2759"/>
<keyword evidence="4 5" id="KW-0238">DNA-binding</keyword>
<dbReference type="AlphaFoldDB" id="A0A8B8A7W9"/>
<protein>
    <submittedName>
        <fullName evidence="9">Uncharacterized protein LOC111100193</fullName>
    </submittedName>
    <submittedName>
        <fullName evidence="10">Uncharacterized protein LOC111118876</fullName>
    </submittedName>
</protein>
<dbReference type="PROSITE" id="PS50950">
    <property type="entry name" value="ZF_THAP"/>
    <property type="match status" value="1"/>
</dbReference>
<accession>A0A8B8A7W9</accession>
<keyword evidence="2 5" id="KW-0863">Zinc-finger</keyword>
<dbReference type="Proteomes" id="UP000694844">
    <property type="component" value="Chromosome 6"/>
</dbReference>
<keyword evidence="1" id="KW-0479">Metal-binding</keyword>
<feature type="region of interest" description="Disordered" evidence="6">
    <location>
        <begin position="89"/>
        <end position="114"/>
    </location>
</feature>
<sequence length="767" mass="86281">MPFCAAFGCNSRHKKDSGVSLFRFPKDAGRRKAWTIYCRREDFSPTDNNRLCSLHFSKEQLDRDPEKLKENGYADPRIRLRKDAFPDIPLSLGKPQDENATISFPPRKPRGAYVKRQRADVIQQVLTEMEPRSNEEEPTSATQSEDEPHLHGAQAAPESDEPPRATVLTEVSIPHQPPVGKPKGIQTSLRPPQRTRRIQVSMSTDSTVQTVSTAVQCSSLSDGIPLRVAAGLVVPEPVPHHLAADSDTEDEDPPTHEPDPDFDPLAEDSDSDEEPEEDSVGAYPLRISASPEEERHFLVSETSLAKLLQHCDICGELCQTSVQFTRGTMIGTVSVCSNGHSSQWESQKSHQGMPWSNLLLAGSIVFSGLNISKCLRFLQHLKVPAFSASTFNRIQSAYVVPSILFTWDFHQAELLDMYQDRMLTLGGDARCDSPGFCAKYGSYTLMDLENGKVLDFQLVQSNEVAGSTHMELEGLKRGLRRVEEAGIEVEALVTDRHGMVKKYMRTEHPDKKHYFDVWHLAKGISKKLDLAAKKRDCEDIRLWVKSSVNHCYWVAASSGDDENMKEEKWSSLVEHVTNRHENCHHGVLNEERQWLREGSRAHKLFRDVVESKFLMKDIGKLSPLHQTYGLEVFHSVVNTFAPKSTHFFYPAMLARLSVAALHFNENGHRNQAVTKAGELQWHISYPKGKKGEHAVVKPNKTPITYGYVDILRLNLVERRLQLPSYPAATADGKATLGYQPPPLTSGYIAVNKQDLITTHRTRFARQL</sequence>
<dbReference type="SUPFAM" id="SSF57716">
    <property type="entry name" value="Glucocorticoid receptor-like (DNA-binding domain)"/>
    <property type="match status" value="1"/>
</dbReference>
<evidence type="ECO:0000313" key="10">
    <source>
        <dbReference type="RefSeq" id="XP_022314272.1"/>
    </source>
</evidence>
<feature type="compositionally biased region" description="Acidic residues" evidence="6">
    <location>
        <begin position="260"/>
        <end position="279"/>
    </location>
</feature>